<dbReference type="GeneID" id="43643953"/>
<protein>
    <recommendedName>
        <fullName evidence="4">Beta/gamma crystallin 'Greek key' domain-containing protein</fullName>
    </recommendedName>
</protein>
<dbReference type="Gene3D" id="2.60.20.10">
    <property type="entry name" value="Crystallins"/>
    <property type="match status" value="1"/>
</dbReference>
<feature type="chain" id="PRO_5025005351" description="Beta/gamma crystallin 'Greek key' domain-containing protein" evidence="1">
    <location>
        <begin position="23"/>
        <end position="121"/>
    </location>
</feature>
<dbReference type="OrthoDB" id="4475878at2759"/>
<evidence type="ECO:0000313" key="3">
    <source>
        <dbReference type="Proteomes" id="UP000325672"/>
    </source>
</evidence>
<keyword evidence="1" id="KW-0732">Signal</keyword>
<gene>
    <name evidence="2" type="ORF">BDV38DRAFT_282202</name>
</gene>
<evidence type="ECO:0008006" key="4">
    <source>
        <dbReference type="Google" id="ProtNLM"/>
    </source>
</evidence>
<dbReference type="AlphaFoldDB" id="A0A5N6SU40"/>
<organism evidence="2 3">
    <name type="scientific">Aspergillus pseudotamarii</name>
    <dbReference type="NCBI Taxonomy" id="132259"/>
    <lineage>
        <taxon>Eukaryota</taxon>
        <taxon>Fungi</taxon>
        <taxon>Dikarya</taxon>
        <taxon>Ascomycota</taxon>
        <taxon>Pezizomycotina</taxon>
        <taxon>Eurotiomycetes</taxon>
        <taxon>Eurotiomycetidae</taxon>
        <taxon>Eurotiales</taxon>
        <taxon>Aspergillaceae</taxon>
        <taxon>Aspergillus</taxon>
        <taxon>Aspergillus subgen. Circumdati</taxon>
    </lineage>
</organism>
<evidence type="ECO:0000256" key="1">
    <source>
        <dbReference type="SAM" id="SignalP"/>
    </source>
</evidence>
<name>A0A5N6SU40_ASPPS</name>
<proteinExistence type="predicted"/>
<dbReference type="RefSeq" id="XP_031914259.1">
    <property type="nucleotide sequence ID" value="XM_032059743.1"/>
</dbReference>
<dbReference type="Proteomes" id="UP000325672">
    <property type="component" value="Unassembled WGS sequence"/>
</dbReference>
<dbReference type="EMBL" id="ML743572">
    <property type="protein sequence ID" value="KAE8138196.1"/>
    <property type="molecule type" value="Genomic_DNA"/>
</dbReference>
<sequence>MFNLGTVFVTTLGLLMAGVASGAPAEPASMMVNPGATIYQDMEYKGDSQQLLEANLCYSFPENTPWFHNISSMNIRPGYICDVYMGFACNQMLKEGMQGEHLKLDDDNINNMIESMKCRPM</sequence>
<accession>A0A5N6SU40</accession>
<reference evidence="2 3" key="1">
    <citation type="submission" date="2019-04" db="EMBL/GenBank/DDBJ databases">
        <title>Friends and foes A comparative genomics study of 23 Aspergillus species from section Flavi.</title>
        <authorList>
            <consortium name="DOE Joint Genome Institute"/>
            <person name="Kjaerbolling I."/>
            <person name="Vesth T."/>
            <person name="Frisvad J.C."/>
            <person name="Nybo J.L."/>
            <person name="Theobald S."/>
            <person name="Kildgaard S."/>
            <person name="Isbrandt T."/>
            <person name="Kuo A."/>
            <person name="Sato A."/>
            <person name="Lyhne E.K."/>
            <person name="Kogle M.E."/>
            <person name="Wiebenga A."/>
            <person name="Kun R.S."/>
            <person name="Lubbers R.J."/>
            <person name="Makela M.R."/>
            <person name="Barry K."/>
            <person name="Chovatia M."/>
            <person name="Clum A."/>
            <person name="Daum C."/>
            <person name="Haridas S."/>
            <person name="He G."/>
            <person name="LaButti K."/>
            <person name="Lipzen A."/>
            <person name="Mondo S."/>
            <person name="Riley R."/>
            <person name="Salamov A."/>
            <person name="Simmons B.A."/>
            <person name="Magnuson J.K."/>
            <person name="Henrissat B."/>
            <person name="Mortensen U.H."/>
            <person name="Larsen T.O."/>
            <person name="Devries R.P."/>
            <person name="Grigoriev I.V."/>
            <person name="Machida M."/>
            <person name="Baker S.E."/>
            <person name="Andersen M.R."/>
        </authorList>
    </citation>
    <scope>NUCLEOTIDE SEQUENCE [LARGE SCALE GENOMIC DNA]</scope>
    <source>
        <strain evidence="2 3">CBS 117625</strain>
    </source>
</reference>
<keyword evidence="3" id="KW-1185">Reference proteome</keyword>
<feature type="signal peptide" evidence="1">
    <location>
        <begin position="1"/>
        <end position="22"/>
    </location>
</feature>
<evidence type="ECO:0000313" key="2">
    <source>
        <dbReference type="EMBL" id="KAE8138196.1"/>
    </source>
</evidence>